<evidence type="ECO:0000313" key="11">
    <source>
        <dbReference type="Proteomes" id="UP000472264"/>
    </source>
</evidence>
<keyword evidence="4 8" id="KW-0732">Signal</keyword>
<reference evidence="10" key="3">
    <citation type="submission" date="2025-09" db="UniProtKB">
        <authorList>
            <consortium name="Ensembl"/>
        </authorList>
    </citation>
    <scope>IDENTIFICATION</scope>
</reference>
<evidence type="ECO:0000256" key="5">
    <source>
        <dbReference type="ARBA" id="ARBA00022734"/>
    </source>
</evidence>
<accession>A0A665VM59</accession>
<keyword evidence="6" id="KW-1015">Disulfide bond</keyword>
<comment type="similarity">
    <text evidence="2">Belongs to the FAM3 family.</text>
</comment>
<reference evidence="10" key="1">
    <citation type="submission" date="2021-04" db="EMBL/GenBank/DDBJ databases">
        <authorList>
            <consortium name="Wellcome Sanger Institute Data Sharing"/>
        </authorList>
    </citation>
    <scope>NUCLEOTIDE SEQUENCE [LARGE SCALE GENOMIC DNA]</scope>
</reference>
<dbReference type="GO" id="GO:0030246">
    <property type="term" value="F:carbohydrate binding"/>
    <property type="evidence" value="ECO:0007669"/>
    <property type="project" value="UniProtKB-UniRule"/>
</dbReference>
<dbReference type="GO" id="GO:0005576">
    <property type="term" value="C:extracellular region"/>
    <property type="evidence" value="ECO:0007669"/>
    <property type="project" value="UniProtKB-SubCell"/>
</dbReference>
<feature type="domain" description="ILEI/PANDER" evidence="9">
    <location>
        <begin position="97"/>
        <end position="185"/>
    </location>
</feature>
<dbReference type="PROSITE" id="PS52031">
    <property type="entry name" value="GG_LECTIN"/>
    <property type="match status" value="1"/>
</dbReference>
<dbReference type="Pfam" id="PF15711">
    <property type="entry name" value="ILEI"/>
    <property type="match status" value="1"/>
</dbReference>
<dbReference type="PANTHER" id="PTHR14592">
    <property type="entry name" value="UNCHARACTERIZED FAM3"/>
    <property type="match status" value="1"/>
</dbReference>
<evidence type="ECO:0000256" key="6">
    <source>
        <dbReference type="ARBA" id="ARBA00023157"/>
    </source>
</evidence>
<name>A0A665VM59_ECHNA</name>
<evidence type="ECO:0000256" key="2">
    <source>
        <dbReference type="ARBA" id="ARBA00010905"/>
    </source>
</evidence>
<evidence type="ECO:0000313" key="10">
    <source>
        <dbReference type="Ensembl" id="ENSENLP00000032801.1"/>
    </source>
</evidence>
<evidence type="ECO:0000256" key="3">
    <source>
        <dbReference type="ARBA" id="ARBA00022525"/>
    </source>
</evidence>
<dbReference type="InterPro" id="IPR039220">
    <property type="entry name" value="FAM3"/>
</dbReference>
<keyword evidence="3" id="KW-0964">Secreted</keyword>
<gene>
    <name evidence="10" type="primary">LOC115057060</name>
</gene>
<protein>
    <recommendedName>
        <fullName evidence="9">ILEI/PANDER domain-containing protein</fullName>
    </recommendedName>
</protein>
<dbReference type="Ensembl" id="ENSENLT00000033725.1">
    <property type="protein sequence ID" value="ENSENLP00000032801.1"/>
    <property type="gene ID" value="ENSENLG00000014475.1"/>
</dbReference>
<evidence type="ECO:0000256" key="8">
    <source>
        <dbReference type="SAM" id="SignalP"/>
    </source>
</evidence>
<dbReference type="AlphaFoldDB" id="A0A665VM59"/>
<sequence length="222" mass="23973">CLCPSGILVSGLFLMTPLNLQVSDGQDLIRMDQGCSSDGALIVDSASCPSDPCFSQKTCDEDSFNFYIQSGAANVLAAKICVQNKMVLGGALNNAGSGINIVILNGKTAEVIKMEHFNMYSGDVKPLIDFLTNIEKGSIVLMASFDEPSTKLNDEARKLIADLGSSQVKSLGYRDNWVFVGGKGATGYTSFEKIMKNDNAKNKYDNWPELISLDGCIPKYLE</sequence>
<comment type="subcellular location">
    <subcellularLocation>
        <location evidence="1">Secreted</location>
    </subcellularLocation>
</comment>
<keyword evidence="5 7" id="KW-0430">Lectin</keyword>
<feature type="signal peptide" evidence="8">
    <location>
        <begin position="1"/>
        <end position="25"/>
    </location>
</feature>
<evidence type="ECO:0000256" key="1">
    <source>
        <dbReference type="ARBA" id="ARBA00004613"/>
    </source>
</evidence>
<evidence type="ECO:0000256" key="7">
    <source>
        <dbReference type="PROSITE-ProRule" id="PRU01375"/>
    </source>
</evidence>
<keyword evidence="11" id="KW-1185">Reference proteome</keyword>
<organism evidence="10 11">
    <name type="scientific">Echeneis naucrates</name>
    <name type="common">Live sharksucker</name>
    <dbReference type="NCBI Taxonomy" id="173247"/>
    <lineage>
        <taxon>Eukaryota</taxon>
        <taxon>Metazoa</taxon>
        <taxon>Chordata</taxon>
        <taxon>Craniata</taxon>
        <taxon>Vertebrata</taxon>
        <taxon>Euteleostomi</taxon>
        <taxon>Actinopterygii</taxon>
        <taxon>Neopterygii</taxon>
        <taxon>Teleostei</taxon>
        <taxon>Neoteleostei</taxon>
        <taxon>Acanthomorphata</taxon>
        <taxon>Carangaria</taxon>
        <taxon>Carangiformes</taxon>
        <taxon>Echeneidae</taxon>
        <taxon>Echeneis</taxon>
    </lineage>
</organism>
<feature type="chain" id="PRO_5025645891" description="ILEI/PANDER domain-containing protein" evidence="8">
    <location>
        <begin position="26"/>
        <end position="222"/>
    </location>
</feature>
<dbReference type="InterPro" id="IPR039475">
    <property type="entry name" value="ILEI_FAM3C"/>
</dbReference>
<evidence type="ECO:0000259" key="9">
    <source>
        <dbReference type="Pfam" id="PF15711"/>
    </source>
</evidence>
<dbReference type="CDD" id="cd13940">
    <property type="entry name" value="ILEI_FAM3C"/>
    <property type="match status" value="1"/>
</dbReference>
<evidence type="ECO:0000256" key="4">
    <source>
        <dbReference type="ARBA" id="ARBA00022729"/>
    </source>
</evidence>
<proteinExistence type="inferred from homology"/>
<dbReference type="Proteomes" id="UP000472264">
    <property type="component" value="Chromosome 16"/>
</dbReference>
<reference evidence="10" key="2">
    <citation type="submission" date="2025-08" db="UniProtKB">
        <authorList>
            <consortium name="Ensembl"/>
        </authorList>
    </citation>
    <scope>IDENTIFICATION</scope>
</reference>
<dbReference type="InterPro" id="IPR039477">
    <property type="entry name" value="ILEI/PANDER_dom"/>
</dbReference>